<dbReference type="Proteomes" id="UP000254889">
    <property type="component" value="Chromosome"/>
</dbReference>
<keyword evidence="1" id="KW-0732">Signal</keyword>
<dbReference type="Gene3D" id="3.40.190.170">
    <property type="entry name" value="Bacterial extracellular solute-binding protein, family 7"/>
    <property type="match status" value="1"/>
</dbReference>
<gene>
    <name evidence="2" type="ORF">DW352_13345</name>
</gene>
<proteinExistence type="predicted"/>
<dbReference type="NCBIfam" id="NF037995">
    <property type="entry name" value="TRAP_S1"/>
    <property type="match status" value="1"/>
</dbReference>
<dbReference type="AlphaFoldDB" id="A0A345ZWW0"/>
<sequence>MDVAIRNTKNGRNKENHGEKTVITRRLLLAATAATVASPAVLRAAPTKLKLSHYLPPQHQSHLEFQRWADELRQKTGGQLDIEVYPAGQMGPPPRQFDLARTGVADLSFVYTALSPGRFPLTDLLGAPFLFTDSNRRPITTAQASLITTNLRDRVAHEYAGTEVLYFVVSTALGLFMRDKFVKSPDDLKGLRIRPTSATAASHLQAWGASPTTIGPTELADALSKGVVDGAIFNFEGGKVFQLQQAVKRVSLIADSVGIFCLVMNSQAMKSLPKEMQQAIAETTGPAAGQRVGGLYDSSEAAGRKVFEQSGVEISQIDGDAAMAFEQKTKTITDQQIAALEAKGIKATQLLDEIRGQVAKA</sequence>
<keyword evidence="3" id="KW-1185">Reference proteome</keyword>
<dbReference type="EMBL" id="CP031417">
    <property type="protein sequence ID" value="AXK81407.1"/>
    <property type="molecule type" value="Genomic_DNA"/>
</dbReference>
<dbReference type="InterPro" id="IPR038404">
    <property type="entry name" value="TRAP_DctP_sf"/>
</dbReference>
<evidence type="ECO:0000313" key="3">
    <source>
        <dbReference type="Proteomes" id="UP000254889"/>
    </source>
</evidence>
<evidence type="ECO:0008006" key="4">
    <source>
        <dbReference type="Google" id="ProtNLM"/>
    </source>
</evidence>
<dbReference type="PANTHER" id="PTHR33376">
    <property type="match status" value="1"/>
</dbReference>
<protein>
    <recommendedName>
        <fullName evidence="4">ABC transporter substrate-binding protein</fullName>
    </recommendedName>
</protein>
<accession>A0A345ZWW0</accession>
<reference evidence="2 3" key="1">
    <citation type="submission" date="2018-07" db="EMBL/GenBank/DDBJ databases">
        <authorList>
            <person name="Quirk P.G."/>
            <person name="Krulwich T.A."/>
        </authorList>
    </citation>
    <scope>NUCLEOTIDE SEQUENCE [LARGE SCALE GENOMIC DNA]</scope>
    <source>
        <strain evidence="2 3">CC-BB4</strain>
    </source>
</reference>
<evidence type="ECO:0000313" key="2">
    <source>
        <dbReference type="EMBL" id="AXK81407.1"/>
    </source>
</evidence>
<dbReference type="CDD" id="cd13665">
    <property type="entry name" value="PBP2_TRAP_Dctp3_4"/>
    <property type="match status" value="1"/>
</dbReference>
<dbReference type="GO" id="GO:0055085">
    <property type="term" value="P:transmembrane transport"/>
    <property type="evidence" value="ECO:0007669"/>
    <property type="project" value="InterPro"/>
</dbReference>
<organism evidence="2 3">
    <name type="scientific">Pseudolabrys taiwanensis</name>
    <dbReference type="NCBI Taxonomy" id="331696"/>
    <lineage>
        <taxon>Bacteria</taxon>
        <taxon>Pseudomonadati</taxon>
        <taxon>Pseudomonadota</taxon>
        <taxon>Alphaproteobacteria</taxon>
        <taxon>Hyphomicrobiales</taxon>
        <taxon>Xanthobacteraceae</taxon>
        <taxon>Pseudolabrys</taxon>
    </lineage>
</organism>
<name>A0A345ZWW0_9HYPH</name>
<dbReference type="Pfam" id="PF03480">
    <property type="entry name" value="DctP"/>
    <property type="match status" value="1"/>
</dbReference>
<dbReference type="PANTHER" id="PTHR33376:SF15">
    <property type="entry name" value="BLL6794 PROTEIN"/>
    <property type="match status" value="1"/>
</dbReference>
<dbReference type="OrthoDB" id="9783941at2"/>
<dbReference type="InterPro" id="IPR018389">
    <property type="entry name" value="DctP_fam"/>
</dbReference>
<dbReference type="KEGG" id="ptaw:DW352_13345"/>
<evidence type="ECO:0000256" key="1">
    <source>
        <dbReference type="ARBA" id="ARBA00022729"/>
    </source>
</evidence>